<dbReference type="EMBL" id="CP053085">
    <property type="protein sequence ID" value="QJR34603.1"/>
    <property type="molecule type" value="Genomic_DNA"/>
</dbReference>
<reference evidence="1 2" key="1">
    <citation type="submission" date="2020-05" db="EMBL/GenBank/DDBJ databases">
        <title>Complete genome sequence of Gemmatimonas greenlandica TET16.</title>
        <authorList>
            <person name="Zeng Y."/>
        </authorList>
    </citation>
    <scope>NUCLEOTIDE SEQUENCE [LARGE SCALE GENOMIC DNA]</scope>
    <source>
        <strain evidence="1 2">TET16</strain>
    </source>
</reference>
<dbReference type="RefSeq" id="WP_171224030.1">
    <property type="nucleotide sequence ID" value="NZ_CP053085.1"/>
</dbReference>
<dbReference type="Gene3D" id="3.40.390.10">
    <property type="entry name" value="Collagenase (Catalytic Domain)"/>
    <property type="match status" value="1"/>
</dbReference>
<organism evidence="1 2">
    <name type="scientific">Gemmatimonas groenlandica</name>
    <dbReference type="NCBI Taxonomy" id="2732249"/>
    <lineage>
        <taxon>Bacteria</taxon>
        <taxon>Pseudomonadati</taxon>
        <taxon>Gemmatimonadota</taxon>
        <taxon>Gemmatimonadia</taxon>
        <taxon>Gemmatimonadales</taxon>
        <taxon>Gemmatimonadaceae</taxon>
        <taxon>Gemmatimonas</taxon>
    </lineage>
</organism>
<proteinExistence type="predicted"/>
<dbReference type="AlphaFoldDB" id="A0A6M4III1"/>
<dbReference type="KEGG" id="ggr:HKW67_03255"/>
<evidence type="ECO:0008006" key="3">
    <source>
        <dbReference type="Google" id="ProtNLM"/>
    </source>
</evidence>
<dbReference type="Proteomes" id="UP000500938">
    <property type="component" value="Chromosome"/>
</dbReference>
<dbReference type="GO" id="GO:0008237">
    <property type="term" value="F:metallopeptidase activity"/>
    <property type="evidence" value="ECO:0007669"/>
    <property type="project" value="InterPro"/>
</dbReference>
<evidence type="ECO:0000313" key="1">
    <source>
        <dbReference type="EMBL" id="QJR34603.1"/>
    </source>
</evidence>
<dbReference type="SUPFAM" id="SSF55486">
    <property type="entry name" value="Metalloproteases ('zincins'), catalytic domain"/>
    <property type="match status" value="1"/>
</dbReference>
<evidence type="ECO:0000313" key="2">
    <source>
        <dbReference type="Proteomes" id="UP000500938"/>
    </source>
</evidence>
<name>A0A6M4III1_9BACT</name>
<sequence length="229" mass="24572">MFRPRARSHASRCRFHAGRHLIGIALLAAACDNPTAVRPDFAYDPTELTGGLLYRWTTGAKVRVFVEPIPASSVSVALATQRAVVAWNAVPQVREFTLEVVTNRDVADVIVYDRSLAQPVVTGSCPFNPSGAAGYTYFCAVNGRAERLRPIASSVLSAAIVIRVDMSTTATQASLDALVAHEMGHAVGIGGHSPQTTDVMYTRPTVSAPTDRDRNTLRNLLGRAADITL</sequence>
<dbReference type="InterPro" id="IPR024079">
    <property type="entry name" value="MetalloPept_cat_dom_sf"/>
</dbReference>
<protein>
    <recommendedName>
        <fullName evidence="3">Peptidase metallopeptidase domain-containing protein</fullName>
    </recommendedName>
</protein>
<keyword evidence="2" id="KW-1185">Reference proteome</keyword>
<accession>A0A6M4III1</accession>
<gene>
    <name evidence="1" type="ORF">HKW67_03255</name>
</gene>
<dbReference type="PROSITE" id="PS51257">
    <property type="entry name" value="PROKAR_LIPOPROTEIN"/>
    <property type="match status" value="1"/>
</dbReference>